<dbReference type="PANTHER" id="PTHR11552:SF147">
    <property type="entry name" value="CHOLINE DEHYDROGENASE, MITOCHONDRIAL"/>
    <property type="match status" value="1"/>
</dbReference>
<name>A0ABP1QKS6_9HEXA</name>
<keyword evidence="3" id="KW-0285">Flavoprotein</keyword>
<dbReference type="SUPFAM" id="SSF54373">
    <property type="entry name" value="FAD-linked reductases, C-terminal domain"/>
    <property type="match status" value="1"/>
</dbReference>
<dbReference type="Proteomes" id="UP001642540">
    <property type="component" value="Unassembled WGS sequence"/>
</dbReference>
<accession>A0ABP1QKS6</accession>
<evidence type="ECO:0000259" key="6">
    <source>
        <dbReference type="Pfam" id="PF05199"/>
    </source>
</evidence>
<comment type="caution">
    <text evidence="7">The sequence shown here is derived from an EMBL/GenBank/DDBJ whole genome shotgun (WGS) entry which is preliminary data.</text>
</comment>
<evidence type="ECO:0000256" key="3">
    <source>
        <dbReference type="ARBA" id="ARBA00022630"/>
    </source>
</evidence>
<evidence type="ECO:0008006" key="9">
    <source>
        <dbReference type="Google" id="ProtNLM"/>
    </source>
</evidence>
<feature type="domain" description="Glucose-methanol-choline oxidoreductase N-terminal" evidence="5">
    <location>
        <begin position="25"/>
        <end position="307"/>
    </location>
</feature>
<organism evidence="7 8">
    <name type="scientific">Orchesella dallaii</name>
    <dbReference type="NCBI Taxonomy" id="48710"/>
    <lineage>
        <taxon>Eukaryota</taxon>
        <taxon>Metazoa</taxon>
        <taxon>Ecdysozoa</taxon>
        <taxon>Arthropoda</taxon>
        <taxon>Hexapoda</taxon>
        <taxon>Collembola</taxon>
        <taxon>Entomobryomorpha</taxon>
        <taxon>Entomobryoidea</taxon>
        <taxon>Orchesellidae</taxon>
        <taxon>Orchesellinae</taxon>
        <taxon>Orchesella</taxon>
    </lineage>
</organism>
<keyword evidence="4" id="KW-0274">FAD</keyword>
<comment type="cofactor">
    <cofactor evidence="1">
        <name>FAD</name>
        <dbReference type="ChEBI" id="CHEBI:57692"/>
    </cofactor>
</comment>
<protein>
    <recommendedName>
        <fullName evidence="9">Glucose dehydrogenase [FAD, quinone]</fullName>
    </recommendedName>
</protein>
<dbReference type="EMBL" id="CAXLJM020000035">
    <property type="protein sequence ID" value="CAL8104526.1"/>
    <property type="molecule type" value="Genomic_DNA"/>
</dbReference>
<evidence type="ECO:0000259" key="5">
    <source>
        <dbReference type="Pfam" id="PF00732"/>
    </source>
</evidence>
<evidence type="ECO:0000313" key="8">
    <source>
        <dbReference type="Proteomes" id="UP001642540"/>
    </source>
</evidence>
<gene>
    <name evidence="7" type="ORF">ODALV1_LOCUS11787</name>
</gene>
<dbReference type="Gene3D" id="3.30.560.10">
    <property type="entry name" value="Glucose Oxidase, domain 3"/>
    <property type="match status" value="1"/>
</dbReference>
<dbReference type="PANTHER" id="PTHR11552">
    <property type="entry name" value="GLUCOSE-METHANOL-CHOLINE GMC OXIDOREDUCTASE"/>
    <property type="match status" value="1"/>
</dbReference>
<dbReference type="SUPFAM" id="SSF51905">
    <property type="entry name" value="FAD/NAD(P)-binding domain"/>
    <property type="match status" value="1"/>
</dbReference>
<feature type="domain" description="Glucose-methanol-choline oxidoreductase C-terminal" evidence="6">
    <location>
        <begin position="410"/>
        <end position="553"/>
    </location>
</feature>
<dbReference type="Pfam" id="PF05199">
    <property type="entry name" value="GMC_oxred_C"/>
    <property type="match status" value="1"/>
</dbReference>
<keyword evidence="8" id="KW-1185">Reference proteome</keyword>
<dbReference type="PIRSF" id="PIRSF000137">
    <property type="entry name" value="Alcohol_oxidase"/>
    <property type="match status" value="1"/>
</dbReference>
<comment type="similarity">
    <text evidence="2">Belongs to the GMC oxidoreductase family.</text>
</comment>
<evidence type="ECO:0000313" key="7">
    <source>
        <dbReference type="EMBL" id="CAL8104526.1"/>
    </source>
</evidence>
<evidence type="ECO:0000256" key="2">
    <source>
        <dbReference type="ARBA" id="ARBA00010790"/>
    </source>
</evidence>
<dbReference type="InterPro" id="IPR007867">
    <property type="entry name" value="GMC_OxRtase_C"/>
</dbReference>
<evidence type="ECO:0000256" key="4">
    <source>
        <dbReference type="ARBA" id="ARBA00022827"/>
    </source>
</evidence>
<dbReference type="Gene3D" id="3.50.50.60">
    <property type="entry name" value="FAD/NAD(P)-binding domain"/>
    <property type="match status" value="1"/>
</dbReference>
<proteinExistence type="inferred from homology"/>
<dbReference type="InterPro" id="IPR036188">
    <property type="entry name" value="FAD/NAD-bd_sf"/>
</dbReference>
<evidence type="ECO:0000256" key="1">
    <source>
        <dbReference type="ARBA" id="ARBA00001974"/>
    </source>
</evidence>
<reference evidence="7 8" key="1">
    <citation type="submission" date="2024-08" db="EMBL/GenBank/DDBJ databases">
        <authorList>
            <person name="Cucini C."/>
            <person name="Frati F."/>
        </authorList>
    </citation>
    <scope>NUCLEOTIDE SEQUENCE [LARGE SCALE GENOMIC DNA]</scope>
</reference>
<dbReference type="InterPro" id="IPR012132">
    <property type="entry name" value="GMC_OxRdtase"/>
</dbReference>
<dbReference type="Pfam" id="PF00732">
    <property type="entry name" value="GMC_oxred_N"/>
    <property type="match status" value="1"/>
</dbReference>
<sequence>MNFSINLQQVYLYFYLVGGGTGGLTVGRRLAENQKNSILVLESGDVPKEGIAIPANAPTYISDADLTFRYVSVPQQNAALYFNGSASIISGRILGGMSSLNYMHFNRGSPFNYDEWARSTGDESWSYSKMLPYLKRIETYAGDYPSDQHGYSGPVMVSRPKYAPGLDIWLEAGRSLGYPIKDPNGPQQISFTATEFSKRVGRRDSSYTAYIKPILAIRPNLHILTNVNATQIIFSGKRAVGVKFDAKAENSSENIVYARKEIIVSAGVFGSPLLLMRSGIGPRDVLEGAKIPIVQELPVGKNLHDHVAIALDFYINNSSAIVDPARDFTPENLELFHRTGDGPYSSAGGATGQAFLASSVAKAEGKSDFADIHLTMAHSSEPYLLVENNSTTDDGGKGVPMSVEVFVVRPKSRGSIKLNVDDPNGPPLIDPQYLMDPRDLQIALDGVKETFRIMETTDSYRRLQATFWSVDLPACKNYRMRSDEYLKCFIKQLSQTGCHAGGSCKMGRGPEDPTAVVDTQLRVIGIDGLRVADASVMPTIVNANTQVAVYAIAERVSELILQRWQQPQPPFKNFRFEKSHFHNRRYFKGY</sequence>
<dbReference type="InterPro" id="IPR000172">
    <property type="entry name" value="GMC_OxRdtase_N"/>
</dbReference>